<comment type="subcellular location">
    <subcellularLocation>
        <location evidence="12">Cell inner membrane</location>
        <topology evidence="12">Peripheral membrane protein</topology>
        <orientation evidence="12">Cytoplasmic side</orientation>
    </subcellularLocation>
    <subcellularLocation>
        <location evidence="12">Cytoplasm</location>
    </subcellularLocation>
    <subcellularLocation>
        <location evidence="1">Membrane</location>
        <topology evidence="1">Peripheral membrane protein</topology>
    </subcellularLocation>
    <text evidence="12">Distribution is 50-50.</text>
</comment>
<keyword evidence="3 12" id="KW-0813">Transport</keyword>
<dbReference type="PANTHER" id="PTHR30612">
    <property type="entry name" value="SECA INNER MEMBRANE COMPONENT OF SEC PROTEIN SECRETION SYSTEM"/>
    <property type="match status" value="1"/>
</dbReference>
<feature type="domain" description="Helicase ATP-binding" evidence="15">
    <location>
        <begin position="114"/>
        <end position="273"/>
    </location>
</feature>
<dbReference type="InterPro" id="IPR001650">
    <property type="entry name" value="Helicase_C-like"/>
</dbReference>
<name>B3DWB0_METI4</name>
<evidence type="ECO:0000256" key="14">
    <source>
        <dbReference type="SAM" id="MobiDB-lite"/>
    </source>
</evidence>
<organism evidence="18 19">
    <name type="scientific">Methylacidiphilum infernorum (isolate V4)</name>
    <name type="common">Methylokorus infernorum (strain V4)</name>
    <dbReference type="NCBI Taxonomy" id="481448"/>
    <lineage>
        <taxon>Bacteria</taxon>
        <taxon>Pseudomonadati</taxon>
        <taxon>Verrucomicrobiota</taxon>
        <taxon>Methylacidiphilae</taxon>
        <taxon>Methylacidiphilales</taxon>
        <taxon>Methylacidiphilaceae</taxon>
        <taxon>Methylacidiphilum (ex Ratnadevi et al. 2023)</taxon>
    </lineage>
</organism>
<evidence type="ECO:0000256" key="13">
    <source>
        <dbReference type="RuleBase" id="RU003874"/>
    </source>
</evidence>
<evidence type="ECO:0000256" key="7">
    <source>
        <dbReference type="ARBA" id="ARBA00022840"/>
    </source>
</evidence>
<dbReference type="NCBIfam" id="TIGR00963">
    <property type="entry name" value="secA"/>
    <property type="match status" value="1"/>
</dbReference>
<comment type="catalytic activity">
    <reaction evidence="12">
        <text>ATP + H2O + cellular proteinSide 1 = ADP + phosphate + cellular proteinSide 2.</text>
        <dbReference type="EC" id="7.4.2.8"/>
    </reaction>
</comment>
<dbReference type="PROSITE" id="PS51192">
    <property type="entry name" value="HELICASE_ATP_BIND_1"/>
    <property type="match status" value="1"/>
</dbReference>
<dbReference type="PROSITE" id="PS01312">
    <property type="entry name" value="SECA"/>
    <property type="match status" value="1"/>
</dbReference>
<dbReference type="SUPFAM" id="SSF81767">
    <property type="entry name" value="Pre-protein crosslinking domain of SecA"/>
    <property type="match status" value="1"/>
</dbReference>
<keyword evidence="18" id="KW-0347">Helicase</keyword>
<evidence type="ECO:0000256" key="10">
    <source>
        <dbReference type="ARBA" id="ARBA00023010"/>
    </source>
</evidence>
<evidence type="ECO:0000256" key="9">
    <source>
        <dbReference type="ARBA" id="ARBA00022967"/>
    </source>
</evidence>
<dbReference type="InterPro" id="IPR011130">
    <property type="entry name" value="SecA_preprotein_X-link_dom"/>
</dbReference>
<dbReference type="eggNOG" id="COG0653">
    <property type="taxonomic scope" value="Bacteria"/>
</dbReference>
<comment type="subunit">
    <text evidence="12">Monomer and homodimer. Part of the essential Sec protein translocation apparatus which comprises SecA, SecYEG and auxiliary proteins SecDF. Other proteins may also be involved.</text>
</comment>
<keyword evidence="18" id="KW-0378">Hydrolase</keyword>
<evidence type="ECO:0000259" key="16">
    <source>
        <dbReference type="PROSITE" id="PS51194"/>
    </source>
</evidence>
<keyword evidence="4 12" id="KW-1003">Cell membrane</keyword>
<dbReference type="InterPro" id="IPR020937">
    <property type="entry name" value="SecA_CS"/>
</dbReference>
<gene>
    <name evidence="12 18" type="primary">secA</name>
    <name evidence="18" type="ordered locus">Minf_1559</name>
</gene>
<dbReference type="GO" id="GO:0005829">
    <property type="term" value="C:cytosol"/>
    <property type="evidence" value="ECO:0007669"/>
    <property type="project" value="TreeGrafter"/>
</dbReference>
<dbReference type="FunFam" id="3.40.50.300:FF:000429">
    <property type="entry name" value="Preprotein translocase subunit SecA"/>
    <property type="match status" value="1"/>
</dbReference>
<accession>B3DWB0</accession>
<dbReference type="CDD" id="cd18803">
    <property type="entry name" value="SF2_C_secA"/>
    <property type="match status" value="1"/>
</dbReference>
<dbReference type="GO" id="GO:0006605">
    <property type="term" value="P:protein targeting"/>
    <property type="evidence" value="ECO:0007669"/>
    <property type="project" value="UniProtKB-UniRule"/>
</dbReference>
<dbReference type="PRINTS" id="PR00906">
    <property type="entry name" value="SECA"/>
</dbReference>
<dbReference type="HAMAP" id="MF_01382">
    <property type="entry name" value="SecA"/>
    <property type="match status" value="1"/>
</dbReference>
<evidence type="ECO:0000256" key="12">
    <source>
        <dbReference type="HAMAP-Rule" id="MF_01382"/>
    </source>
</evidence>
<dbReference type="PROSITE" id="PS51194">
    <property type="entry name" value="HELICASE_CTER"/>
    <property type="match status" value="1"/>
</dbReference>
<dbReference type="GO" id="GO:0005524">
    <property type="term" value="F:ATP binding"/>
    <property type="evidence" value="ECO:0007669"/>
    <property type="project" value="UniProtKB-UniRule"/>
</dbReference>
<keyword evidence="7 12" id="KW-0067">ATP-binding</keyword>
<dbReference type="Pfam" id="PF01043">
    <property type="entry name" value="SecA_PP_bind"/>
    <property type="match status" value="1"/>
</dbReference>
<dbReference type="Gene3D" id="3.90.1440.10">
    <property type="entry name" value="SecA, preprotein cross-linking domain"/>
    <property type="match status" value="1"/>
</dbReference>
<evidence type="ECO:0000313" key="18">
    <source>
        <dbReference type="EMBL" id="ACD83613.1"/>
    </source>
</evidence>
<dbReference type="InterPro" id="IPR011115">
    <property type="entry name" value="SecA_DEAD"/>
</dbReference>
<evidence type="ECO:0000256" key="11">
    <source>
        <dbReference type="ARBA" id="ARBA00023136"/>
    </source>
</evidence>
<dbReference type="CDD" id="cd17928">
    <property type="entry name" value="DEXDc_SecA"/>
    <property type="match status" value="1"/>
</dbReference>
<dbReference type="InterPro" id="IPR036266">
    <property type="entry name" value="SecA_Wing/Scaffold_sf"/>
</dbReference>
<feature type="binding site" evidence="12">
    <location>
        <position position="112"/>
    </location>
    <ligand>
        <name>ATP</name>
        <dbReference type="ChEBI" id="CHEBI:30616"/>
    </ligand>
</feature>
<dbReference type="InterPro" id="IPR011116">
    <property type="entry name" value="SecA_Wing/Scaffold"/>
</dbReference>
<dbReference type="Proteomes" id="UP000009149">
    <property type="component" value="Chromosome"/>
</dbReference>
<comment type="similarity">
    <text evidence="2 12 13">Belongs to the SecA family.</text>
</comment>
<evidence type="ECO:0000256" key="2">
    <source>
        <dbReference type="ARBA" id="ARBA00007650"/>
    </source>
</evidence>
<dbReference type="Pfam" id="PF07517">
    <property type="entry name" value="SecA_DEAD"/>
    <property type="match status" value="1"/>
</dbReference>
<evidence type="ECO:0000256" key="1">
    <source>
        <dbReference type="ARBA" id="ARBA00004170"/>
    </source>
</evidence>
<dbReference type="InterPro" id="IPR000185">
    <property type="entry name" value="SecA"/>
</dbReference>
<evidence type="ECO:0000256" key="4">
    <source>
        <dbReference type="ARBA" id="ARBA00022475"/>
    </source>
</evidence>
<dbReference type="GO" id="GO:0017038">
    <property type="term" value="P:protein import"/>
    <property type="evidence" value="ECO:0007669"/>
    <property type="project" value="InterPro"/>
</dbReference>
<dbReference type="KEGG" id="min:Minf_1559"/>
<evidence type="ECO:0000313" key="19">
    <source>
        <dbReference type="Proteomes" id="UP000009149"/>
    </source>
</evidence>
<dbReference type="SMART" id="SM00958">
    <property type="entry name" value="SecA_PP_bind"/>
    <property type="match status" value="1"/>
</dbReference>
<dbReference type="AlphaFoldDB" id="B3DWB0"/>
<dbReference type="STRING" id="481448.Minf_1559"/>
<dbReference type="InterPro" id="IPR044722">
    <property type="entry name" value="SecA_SF2_C"/>
</dbReference>
<reference evidence="18 19" key="1">
    <citation type="journal article" date="2008" name="Biol. Direct">
        <title>Complete genome sequence of the extremely acidophilic methanotroph isolate V4, Methylacidiphilum infernorum, a representative of the bacterial phylum Verrucomicrobia.</title>
        <authorList>
            <person name="Hou S."/>
            <person name="Makarova K.S."/>
            <person name="Saw J.H."/>
            <person name="Senin P."/>
            <person name="Ly B.V."/>
            <person name="Zhou Z."/>
            <person name="Ren Y."/>
            <person name="Wang J."/>
            <person name="Galperin M.Y."/>
            <person name="Omelchenko M.V."/>
            <person name="Wolf Y.I."/>
            <person name="Yutin N."/>
            <person name="Koonin E.V."/>
            <person name="Stott M.B."/>
            <person name="Mountain B.W."/>
            <person name="Crowe M.A."/>
            <person name="Smirnova A.V."/>
            <person name="Dunfield P.F."/>
            <person name="Feng L."/>
            <person name="Wang L."/>
            <person name="Alam M."/>
        </authorList>
    </citation>
    <scope>NUCLEOTIDE SEQUENCE [LARGE SCALE GENOMIC DNA]</scope>
    <source>
        <strain evidence="19">Isolate V4</strain>
    </source>
</reference>
<dbReference type="InterPro" id="IPR014001">
    <property type="entry name" value="Helicase_ATP-bd"/>
</dbReference>
<protein>
    <recommendedName>
        <fullName evidence="12 13">Protein translocase subunit SecA</fullName>
        <ecNumber evidence="12">7.4.2.8</ecNumber>
    </recommendedName>
</protein>
<dbReference type="InterPro" id="IPR036670">
    <property type="entry name" value="SecA_X-link_sf"/>
</dbReference>
<dbReference type="InterPro" id="IPR027417">
    <property type="entry name" value="P-loop_NTPase"/>
</dbReference>
<dbReference type="SUPFAM" id="SSF81886">
    <property type="entry name" value="Helical scaffold and wing domains of SecA"/>
    <property type="match status" value="1"/>
</dbReference>
<evidence type="ECO:0000256" key="3">
    <source>
        <dbReference type="ARBA" id="ARBA00022448"/>
    </source>
</evidence>
<dbReference type="SUPFAM" id="SSF52540">
    <property type="entry name" value="P-loop containing nucleoside triphosphate hydrolases"/>
    <property type="match status" value="2"/>
</dbReference>
<feature type="domain" description="SecA family profile" evidence="17">
    <location>
        <begin position="13"/>
        <end position="709"/>
    </location>
</feature>
<dbReference type="PANTHER" id="PTHR30612:SF0">
    <property type="entry name" value="CHLOROPLAST PROTEIN-TRANSPORTING ATPASE"/>
    <property type="match status" value="1"/>
</dbReference>
<keyword evidence="6 12" id="KW-0547">Nucleotide-binding</keyword>
<dbReference type="Pfam" id="PF21090">
    <property type="entry name" value="P-loop_SecA"/>
    <property type="match status" value="2"/>
</dbReference>
<dbReference type="EMBL" id="CP000975">
    <property type="protein sequence ID" value="ACD83613.1"/>
    <property type="molecule type" value="Genomic_DNA"/>
</dbReference>
<dbReference type="GO" id="GO:0004386">
    <property type="term" value="F:helicase activity"/>
    <property type="evidence" value="ECO:0007669"/>
    <property type="project" value="UniProtKB-KW"/>
</dbReference>
<dbReference type="EC" id="7.4.2.8" evidence="12"/>
<keyword evidence="9 12" id="KW-1278">Translocase</keyword>
<keyword evidence="11 12" id="KW-0472">Membrane</keyword>
<feature type="domain" description="Helicase C-terminal" evidence="16">
    <location>
        <begin position="555"/>
        <end position="725"/>
    </location>
</feature>
<dbReference type="GO" id="GO:0005886">
    <property type="term" value="C:plasma membrane"/>
    <property type="evidence" value="ECO:0007669"/>
    <property type="project" value="UniProtKB-SubCell"/>
</dbReference>
<feature type="region of interest" description="Disordered" evidence="14">
    <location>
        <begin position="936"/>
        <end position="978"/>
    </location>
</feature>
<dbReference type="Gene3D" id="1.10.3060.10">
    <property type="entry name" value="Helical scaffold and wing domains of SecA"/>
    <property type="match status" value="1"/>
</dbReference>
<dbReference type="HOGENOM" id="CLU_005314_0_0_0"/>
<dbReference type="FunFam" id="3.40.50.300:FF:000246">
    <property type="entry name" value="Preprotein translocase subunit SecA"/>
    <property type="match status" value="1"/>
</dbReference>
<keyword evidence="8 12" id="KW-0653">Protein transport</keyword>
<dbReference type="GO" id="GO:0065002">
    <property type="term" value="P:intracellular protein transmembrane transport"/>
    <property type="evidence" value="ECO:0007669"/>
    <property type="project" value="UniProtKB-UniRule"/>
</dbReference>
<dbReference type="Pfam" id="PF07516">
    <property type="entry name" value="SecA_SW"/>
    <property type="match status" value="1"/>
</dbReference>
<dbReference type="PROSITE" id="PS51196">
    <property type="entry name" value="SECA_MOTOR_DEAD"/>
    <property type="match status" value="1"/>
</dbReference>
<evidence type="ECO:0000256" key="8">
    <source>
        <dbReference type="ARBA" id="ARBA00022927"/>
    </source>
</evidence>
<evidence type="ECO:0000259" key="17">
    <source>
        <dbReference type="PROSITE" id="PS51196"/>
    </source>
</evidence>
<evidence type="ECO:0000259" key="15">
    <source>
        <dbReference type="PROSITE" id="PS51192"/>
    </source>
</evidence>
<proteinExistence type="inferred from homology"/>
<dbReference type="Gene3D" id="3.40.50.300">
    <property type="entry name" value="P-loop containing nucleotide triphosphate hydrolases"/>
    <property type="match status" value="3"/>
</dbReference>
<dbReference type="GO" id="GO:0008564">
    <property type="term" value="F:protein-exporting ATPase activity"/>
    <property type="evidence" value="ECO:0007669"/>
    <property type="project" value="UniProtKB-EC"/>
</dbReference>
<feature type="binding site" evidence="12">
    <location>
        <begin position="130"/>
        <end position="134"/>
    </location>
    <ligand>
        <name>ATP</name>
        <dbReference type="ChEBI" id="CHEBI:30616"/>
    </ligand>
</feature>
<dbReference type="InterPro" id="IPR014018">
    <property type="entry name" value="SecA_motor_DEAD"/>
</dbReference>
<dbReference type="GO" id="GO:0043952">
    <property type="term" value="P:protein transport by the Sec complex"/>
    <property type="evidence" value="ECO:0007669"/>
    <property type="project" value="TreeGrafter"/>
</dbReference>
<keyword evidence="10 12" id="KW-0811">Translocation</keyword>
<evidence type="ECO:0000256" key="6">
    <source>
        <dbReference type="ARBA" id="ARBA00022741"/>
    </source>
</evidence>
<keyword evidence="12" id="KW-0997">Cell inner membrane</keyword>
<sequence length="1016" mass="116741">MRIWKGREKCMIKQLLQKVFGSKNERELSRLWPIVQKINELEKELFSLSDDDLAQKTFEFKKRIADGESLDSLLPEAFAVVKHVCRRFKQRAKVVIVRGHPVVWDMVPFDVQLLGGIVLHMGKIAEMATGEGKTLVATLPVYLNALLGKGVHVVTVNDYLAARDSEWMGEIYRFLNLSVGCLQQGQSYEERRAQYACDVTYGTNSEFGFDYLRDNSIVTQKEEKVQRGHFYAIIDEVDSILIDEARTPLIISGPATVATNQQYERYKPLVNRLVQQQVIECARMAEEIQGLLKDKTSNKDKIGRLLFKIKLGMPRNKQLMKLLEDPEIRRFMDDAELSLYQDSRRTELYALKEELLFSIDEKNNEVDISERGRKFLNPTDPDYFAPPDLVALFDELERNPELGIHEKEKIRLEAQQKYEEATERIHCVSQLLRAYCLYEKDVHYVVQDNKVVIVDEFTGRLMPGRRWSEGLHQAIESKEGVHIDRETQTLATITIQNYFRLYEKLAGMTGTAETEANEFHDIYKLDVVVIPTNKPCRRIDYEDTIFKTRRAKYQNIVQKIKELHAKGQPVLVGTISVEASELLSRMLKRENIPHNVLNAKHHQQEAEIIARAGLRGAVTIATNMAGRGTDIKLGEGVADLGGLFVLGTERHEARRIDLQLRGRCARQGDPGVSKFYISLEDDLMRNFGDSRKIASLLTKMGMKEDEELEHPWLTKAVATAQKRVEQRNYMIRKHTLQYDDVLNLQREVVYGYRNEVLETDNPREEIFAAVQEVIEKEVKNRLSLGENPDYPGLVHWVNQLFPVALKQEELEKNGSIEGIARFILQKVKNAYELKIKFENPEELVSLERYIVLSAIDKLWQEHLYSMDGLRASIGLRAYGQKDPLIEYKQEAYSLFEDLMDRIKKEIAHNVFRSASSVMAFEQFLSSLNRNEQLAQQLPAVQSQVPEEDGKEDHEKKSTKVSLPVRRSGPKMGRNDPCPLDPRKKFKNCCGAQGAKCCLKIAMDFPYPEEGHKGAKK</sequence>
<evidence type="ECO:0000256" key="5">
    <source>
        <dbReference type="ARBA" id="ARBA00022490"/>
    </source>
</evidence>
<feature type="binding site" evidence="12">
    <location>
        <position position="630"/>
    </location>
    <ligand>
        <name>ATP</name>
        <dbReference type="ChEBI" id="CHEBI:30616"/>
    </ligand>
</feature>
<keyword evidence="5 12" id="KW-0963">Cytoplasm</keyword>
<dbReference type="SMART" id="SM00957">
    <property type="entry name" value="SecA_DEAD"/>
    <property type="match status" value="1"/>
</dbReference>
<dbReference type="GO" id="GO:0031522">
    <property type="term" value="C:cell envelope Sec protein transport complex"/>
    <property type="evidence" value="ECO:0007669"/>
    <property type="project" value="TreeGrafter"/>
</dbReference>
<comment type="function">
    <text evidence="12">Part of the Sec protein translocase complex. Interacts with the SecYEG preprotein conducting channel. Has a central role in coupling the hydrolysis of ATP to the transfer of proteins into and across the cell membrane, serving as an ATP-driven molecular motor driving the stepwise translocation of polypeptide chains across the membrane.</text>
</comment>